<accession>A0A0J8V5Y3</accession>
<evidence type="ECO:0000313" key="3">
    <source>
        <dbReference type="EMBL" id="PSW26122.1"/>
    </source>
</evidence>
<gene>
    <name evidence="3" type="primary">amrB</name>
    <name evidence="3" type="ORF">C9I94_06160</name>
</gene>
<dbReference type="Proteomes" id="UP000240481">
    <property type="component" value="Unassembled WGS sequence"/>
</dbReference>
<evidence type="ECO:0000256" key="1">
    <source>
        <dbReference type="ARBA" id="ARBA00006315"/>
    </source>
</evidence>
<dbReference type="AlphaFoldDB" id="A0A0J8V5Y3"/>
<comment type="caution">
    <text evidence="3">The sequence shown here is derived from an EMBL/GenBank/DDBJ whole genome shotgun (WGS) entry which is preliminary data.</text>
</comment>
<dbReference type="NCBIfam" id="TIGR04336">
    <property type="entry name" value="AmmeMemoSam_B"/>
    <property type="match status" value="1"/>
</dbReference>
<dbReference type="OrthoDB" id="9782820at2"/>
<dbReference type="RefSeq" id="WP_048900757.1">
    <property type="nucleotide sequence ID" value="NZ_AP024852.1"/>
</dbReference>
<evidence type="ECO:0000313" key="4">
    <source>
        <dbReference type="Proteomes" id="UP000240481"/>
    </source>
</evidence>
<organism evidence="3 4">
    <name type="scientific">Photobacterium swingsii</name>
    <dbReference type="NCBI Taxonomy" id="680026"/>
    <lineage>
        <taxon>Bacteria</taxon>
        <taxon>Pseudomonadati</taxon>
        <taxon>Pseudomonadota</taxon>
        <taxon>Gammaproteobacteria</taxon>
        <taxon>Vibrionales</taxon>
        <taxon>Vibrionaceae</taxon>
        <taxon>Photobacterium</taxon>
    </lineage>
</organism>
<protein>
    <recommendedName>
        <fullName evidence="2">MEMO1 family protein C9I94_06160</fullName>
    </recommendedName>
</protein>
<sequence length="282" mass="30954">MNIRHPAVAGRFYQKSPAQLKTQLEAWLSPVQPIETTPLAAIPSDHAVDPHLPTANAIRALIVPHAGYIFSGRVAAKAYQALLDVADTIKHVILIGPSHRYFFQGCALPTAEQFSTPLGNVTLNTQTIATLSEIEDFELSEQAHALEHSLEVQLPFLQTVLSNFSLLPILTSNVSPAKLAKLIDPLWQSNDTLLVVSSDLSHFHPYHKAQRIDRNTCHLIEHFEPTLTPEQACGSTGINTLLLLAKQRGYQLTRLALNNSGDTAGDKEKVVGYVSYLISNTE</sequence>
<dbReference type="PANTHER" id="PTHR11060">
    <property type="entry name" value="PROTEIN MEMO1"/>
    <property type="match status" value="1"/>
</dbReference>
<dbReference type="Gene3D" id="3.40.830.10">
    <property type="entry name" value="LigB-like"/>
    <property type="match status" value="1"/>
</dbReference>
<evidence type="ECO:0000256" key="2">
    <source>
        <dbReference type="HAMAP-Rule" id="MF_00055"/>
    </source>
</evidence>
<proteinExistence type="inferred from homology"/>
<dbReference type="STRING" id="680026.AB733_22240"/>
<dbReference type="EMBL" id="PYLZ01000002">
    <property type="protein sequence ID" value="PSW26122.1"/>
    <property type="molecule type" value="Genomic_DNA"/>
</dbReference>
<reference evidence="3 4" key="1">
    <citation type="submission" date="2018-01" db="EMBL/GenBank/DDBJ databases">
        <title>Whole genome sequencing of Histamine producing bacteria.</title>
        <authorList>
            <person name="Butler K."/>
        </authorList>
    </citation>
    <scope>NUCLEOTIDE SEQUENCE [LARGE SCALE GENOMIC DNA]</scope>
    <source>
        <strain evidence="3 4">DSM 24669</strain>
    </source>
</reference>
<dbReference type="PANTHER" id="PTHR11060:SF0">
    <property type="entry name" value="PROTEIN MEMO1"/>
    <property type="match status" value="1"/>
</dbReference>
<dbReference type="HAMAP" id="MF_00055">
    <property type="entry name" value="MEMO1"/>
    <property type="match status" value="1"/>
</dbReference>
<dbReference type="InterPro" id="IPR002737">
    <property type="entry name" value="MEMO1_fam"/>
</dbReference>
<name>A0A0J8V5Y3_9GAMM</name>
<dbReference type="Pfam" id="PF01875">
    <property type="entry name" value="Memo"/>
    <property type="match status" value="1"/>
</dbReference>
<comment type="similarity">
    <text evidence="1 2">Belongs to the MEMO1 family.</text>
</comment>
<keyword evidence="4" id="KW-1185">Reference proteome</keyword>
<dbReference type="CDD" id="cd07361">
    <property type="entry name" value="MEMO_like"/>
    <property type="match status" value="1"/>
</dbReference>